<accession>A0A9D4RZJ4</accession>
<organism evidence="2 3">
    <name type="scientific">Dreissena polymorpha</name>
    <name type="common">Zebra mussel</name>
    <name type="synonym">Mytilus polymorpha</name>
    <dbReference type="NCBI Taxonomy" id="45954"/>
    <lineage>
        <taxon>Eukaryota</taxon>
        <taxon>Metazoa</taxon>
        <taxon>Spiralia</taxon>
        <taxon>Lophotrochozoa</taxon>
        <taxon>Mollusca</taxon>
        <taxon>Bivalvia</taxon>
        <taxon>Autobranchia</taxon>
        <taxon>Heteroconchia</taxon>
        <taxon>Euheterodonta</taxon>
        <taxon>Imparidentia</taxon>
        <taxon>Neoheterodontei</taxon>
        <taxon>Myida</taxon>
        <taxon>Dreissenoidea</taxon>
        <taxon>Dreissenidae</taxon>
        <taxon>Dreissena</taxon>
    </lineage>
</organism>
<reference evidence="2" key="1">
    <citation type="journal article" date="2019" name="bioRxiv">
        <title>The Genome of the Zebra Mussel, Dreissena polymorpha: A Resource for Invasive Species Research.</title>
        <authorList>
            <person name="McCartney M.A."/>
            <person name="Auch B."/>
            <person name="Kono T."/>
            <person name="Mallez S."/>
            <person name="Zhang Y."/>
            <person name="Obille A."/>
            <person name="Becker A."/>
            <person name="Abrahante J.E."/>
            <person name="Garbe J."/>
            <person name="Badalamenti J.P."/>
            <person name="Herman A."/>
            <person name="Mangelson H."/>
            <person name="Liachko I."/>
            <person name="Sullivan S."/>
            <person name="Sone E.D."/>
            <person name="Koren S."/>
            <person name="Silverstein K.A.T."/>
            <person name="Beckman K.B."/>
            <person name="Gohl D.M."/>
        </authorList>
    </citation>
    <scope>NUCLEOTIDE SEQUENCE</scope>
    <source>
        <strain evidence="2">Duluth1</strain>
        <tissue evidence="2">Whole animal</tissue>
    </source>
</reference>
<keyword evidence="3" id="KW-1185">Reference proteome</keyword>
<evidence type="ECO:0000256" key="1">
    <source>
        <dbReference type="SAM" id="MobiDB-lite"/>
    </source>
</evidence>
<feature type="compositionally biased region" description="Basic and acidic residues" evidence="1">
    <location>
        <begin position="1"/>
        <end position="14"/>
    </location>
</feature>
<proteinExistence type="predicted"/>
<comment type="caution">
    <text evidence="2">The sequence shown here is derived from an EMBL/GenBank/DDBJ whole genome shotgun (WGS) entry which is preliminary data.</text>
</comment>
<feature type="region of interest" description="Disordered" evidence="1">
    <location>
        <begin position="1"/>
        <end position="32"/>
    </location>
</feature>
<protein>
    <submittedName>
        <fullName evidence="2">Uncharacterized protein</fullName>
    </submittedName>
</protein>
<dbReference type="AlphaFoldDB" id="A0A9D4RZJ4"/>
<evidence type="ECO:0000313" key="2">
    <source>
        <dbReference type="EMBL" id="KAH3884880.1"/>
    </source>
</evidence>
<reference evidence="2" key="2">
    <citation type="submission" date="2020-11" db="EMBL/GenBank/DDBJ databases">
        <authorList>
            <person name="McCartney M.A."/>
            <person name="Auch B."/>
            <person name="Kono T."/>
            <person name="Mallez S."/>
            <person name="Becker A."/>
            <person name="Gohl D.M."/>
            <person name="Silverstein K.A.T."/>
            <person name="Koren S."/>
            <person name="Bechman K.B."/>
            <person name="Herman A."/>
            <person name="Abrahante J.E."/>
            <person name="Garbe J."/>
        </authorList>
    </citation>
    <scope>NUCLEOTIDE SEQUENCE</scope>
    <source>
        <strain evidence="2">Duluth1</strain>
        <tissue evidence="2">Whole animal</tissue>
    </source>
</reference>
<dbReference type="Proteomes" id="UP000828390">
    <property type="component" value="Unassembled WGS sequence"/>
</dbReference>
<name>A0A9D4RZJ4_DREPO</name>
<dbReference type="EMBL" id="JAIWYP010000001">
    <property type="protein sequence ID" value="KAH3884880.1"/>
    <property type="molecule type" value="Genomic_DNA"/>
</dbReference>
<gene>
    <name evidence="2" type="ORF">DPMN_008866</name>
</gene>
<evidence type="ECO:0000313" key="3">
    <source>
        <dbReference type="Proteomes" id="UP000828390"/>
    </source>
</evidence>
<sequence>MFTHIHVEVTRGDTGEGSTTEYAHPPSDFAHARRSGSALRRNWGEMFTNNES</sequence>